<name>A0A099D2B3_9ACTN</name>
<dbReference type="Proteomes" id="UP000215043">
    <property type="component" value="Chromosome"/>
</dbReference>
<gene>
    <name evidence="2" type="ORF">CDG81_02125</name>
    <name evidence="3" type="ORF">IL38_18855</name>
</gene>
<evidence type="ECO:0000313" key="4">
    <source>
        <dbReference type="Proteomes" id="UP000029737"/>
    </source>
</evidence>
<dbReference type="NCBIfam" id="NF041635">
    <property type="entry name" value="STM3941_fam"/>
    <property type="match status" value="1"/>
</dbReference>
<dbReference type="OrthoDB" id="6028159at2"/>
<keyword evidence="1" id="KW-0812">Transmembrane</keyword>
<dbReference type="AlphaFoldDB" id="A0A099D2B3"/>
<dbReference type="EMBL" id="CP022752">
    <property type="protein sequence ID" value="ASU77308.1"/>
    <property type="molecule type" value="Genomic_DNA"/>
</dbReference>
<feature type="transmembrane region" description="Helical" evidence="1">
    <location>
        <begin position="26"/>
        <end position="48"/>
    </location>
</feature>
<sequence>MGAVQRTGHPGQRNYRLAIYPNRTRMALVVLGALAFVLFGLFICYQAITAMGSAPLAGFFLALSALAIVFFGGCLIYGVVRLARPKPVVVLDNEGLHDHASFTSVGFVDWREVSGAMADNDGVQRVLSVTLFDPREVLDRTSGWRGLLVRVNARMMGTPVNISQNMVAMPISQLAAEIRLAAEKATAGR</sequence>
<keyword evidence="4" id="KW-1185">Reference proteome</keyword>
<dbReference type="EMBL" id="JPMV01000035">
    <property type="protein sequence ID" value="KGI80204.1"/>
    <property type="molecule type" value="Genomic_DNA"/>
</dbReference>
<dbReference type="Proteomes" id="UP000029737">
    <property type="component" value="Unassembled WGS sequence"/>
</dbReference>
<keyword evidence="1" id="KW-0472">Membrane</keyword>
<evidence type="ECO:0008006" key="6">
    <source>
        <dbReference type="Google" id="ProtNLM"/>
    </source>
</evidence>
<dbReference type="RefSeq" id="WP_043576180.1">
    <property type="nucleotide sequence ID" value="NZ_CP022752.1"/>
</dbReference>
<reference evidence="2 5" key="2">
    <citation type="submission" date="2017-08" db="EMBL/GenBank/DDBJ databases">
        <title>The complete genome sequence of moderately halophilic actinomycete Actinopolyspora erythraea YIM 90600, the producer of novel erythromycin, novel actinopolysporins A-C and tubercidin.</title>
        <authorList>
            <person name="Yin M."/>
            <person name="Tang S."/>
        </authorList>
    </citation>
    <scope>NUCLEOTIDE SEQUENCE [LARGE SCALE GENOMIC DNA]</scope>
    <source>
        <strain evidence="2 5">YIM 90600</strain>
    </source>
</reference>
<dbReference type="eggNOG" id="ENOG50335QU">
    <property type="taxonomic scope" value="Bacteria"/>
</dbReference>
<proteinExistence type="predicted"/>
<evidence type="ECO:0000313" key="2">
    <source>
        <dbReference type="EMBL" id="ASU77308.1"/>
    </source>
</evidence>
<dbReference type="InterPro" id="IPR048136">
    <property type="entry name" value="STM3941-like"/>
</dbReference>
<evidence type="ECO:0000313" key="5">
    <source>
        <dbReference type="Proteomes" id="UP000215043"/>
    </source>
</evidence>
<evidence type="ECO:0000256" key="1">
    <source>
        <dbReference type="SAM" id="Phobius"/>
    </source>
</evidence>
<keyword evidence="1" id="KW-1133">Transmembrane helix</keyword>
<protein>
    <recommendedName>
        <fullName evidence="6">PH domain-containing protein</fullName>
    </recommendedName>
</protein>
<organism evidence="2 5">
    <name type="scientific">Actinopolyspora erythraea</name>
    <dbReference type="NCBI Taxonomy" id="414996"/>
    <lineage>
        <taxon>Bacteria</taxon>
        <taxon>Bacillati</taxon>
        <taxon>Actinomycetota</taxon>
        <taxon>Actinomycetes</taxon>
        <taxon>Actinopolysporales</taxon>
        <taxon>Actinopolysporaceae</taxon>
        <taxon>Actinopolyspora</taxon>
    </lineage>
</organism>
<dbReference type="KEGG" id="aey:CDG81_02125"/>
<feature type="transmembrane region" description="Helical" evidence="1">
    <location>
        <begin position="54"/>
        <end position="80"/>
    </location>
</feature>
<dbReference type="HOGENOM" id="CLU_123180_2_0_11"/>
<evidence type="ECO:0000313" key="3">
    <source>
        <dbReference type="EMBL" id="KGI80204.1"/>
    </source>
</evidence>
<accession>A0A099D2B3</accession>
<reference evidence="3 4" key="1">
    <citation type="journal article" date="2014" name="PLoS ONE">
        <title>Identification and Characterization of a New Erythromycin Biosynthetic Gene Cluster in Actinopolyspora erythraea YIM90600, a Novel Erythronolide-Producing Halophilic Actinomycete Isolated from Salt Field.</title>
        <authorList>
            <person name="Chen D."/>
            <person name="Feng J."/>
            <person name="Huang L."/>
            <person name="Zhang Q."/>
            <person name="Wu J."/>
            <person name="Zhu X."/>
            <person name="Duan Y."/>
            <person name="Xu Z."/>
        </authorList>
    </citation>
    <scope>NUCLEOTIDE SEQUENCE [LARGE SCALE GENOMIC DNA]</scope>
    <source>
        <strain evidence="3 4">YIM90600</strain>
    </source>
</reference>